<evidence type="ECO:0000313" key="1">
    <source>
        <dbReference type="EMBL" id="EFC94469.1"/>
    </source>
</evidence>
<dbReference type="HOGENOM" id="CLU_3001023_0_0_9"/>
<accession>D3AUN8</accession>
<protein>
    <submittedName>
        <fullName evidence="1">Uncharacterized protein</fullName>
    </submittedName>
</protein>
<evidence type="ECO:0000313" key="2">
    <source>
        <dbReference type="Proteomes" id="UP000004968"/>
    </source>
</evidence>
<dbReference type="InterPro" id="IPR029058">
    <property type="entry name" value="AB_hydrolase_fold"/>
</dbReference>
<feature type="non-terminal residue" evidence="1">
    <location>
        <position position="1"/>
    </location>
</feature>
<proteinExistence type="predicted"/>
<organism evidence="1 2">
    <name type="scientific">Hungatella hathewayi DSM 13479</name>
    <dbReference type="NCBI Taxonomy" id="566550"/>
    <lineage>
        <taxon>Bacteria</taxon>
        <taxon>Bacillati</taxon>
        <taxon>Bacillota</taxon>
        <taxon>Clostridia</taxon>
        <taxon>Lachnospirales</taxon>
        <taxon>Lachnospiraceae</taxon>
        <taxon>Hungatella</taxon>
    </lineage>
</organism>
<sequence length="57" mass="6369">VSTESARWGEFRTVFASSGHRGISHGDMIDLKREDYKGFDVVECYVQIVSELAGKGF</sequence>
<dbReference type="EMBL" id="ACIO01001100">
    <property type="protein sequence ID" value="EFC94469.1"/>
    <property type="molecule type" value="Genomic_DNA"/>
</dbReference>
<reference evidence="1 2" key="1">
    <citation type="submission" date="2010-01" db="EMBL/GenBank/DDBJ databases">
        <authorList>
            <person name="Weinstock G."/>
            <person name="Sodergren E."/>
            <person name="Clifton S."/>
            <person name="Fulton L."/>
            <person name="Fulton B."/>
            <person name="Courtney L."/>
            <person name="Fronick C."/>
            <person name="Harrison M."/>
            <person name="Strong C."/>
            <person name="Farmer C."/>
            <person name="Delahaunty K."/>
            <person name="Markovic C."/>
            <person name="Hall O."/>
            <person name="Minx P."/>
            <person name="Tomlinson C."/>
            <person name="Mitreva M."/>
            <person name="Nelson J."/>
            <person name="Hou S."/>
            <person name="Wollam A."/>
            <person name="Pepin K.H."/>
            <person name="Johnson M."/>
            <person name="Bhonagiri V."/>
            <person name="Nash W.E."/>
            <person name="Warren W."/>
            <person name="Chinwalla A."/>
            <person name="Mardis E.R."/>
            <person name="Wilson R.K."/>
        </authorList>
    </citation>
    <scope>NUCLEOTIDE SEQUENCE [LARGE SCALE GENOMIC DNA]</scope>
    <source>
        <strain evidence="1 2">DSM 13479</strain>
    </source>
</reference>
<name>D3AUN8_9FIRM</name>
<dbReference type="AlphaFoldDB" id="D3AUN8"/>
<comment type="caution">
    <text evidence="1">The sequence shown here is derived from an EMBL/GenBank/DDBJ whole genome shotgun (WGS) entry which is preliminary data.</text>
</comment>
<dbReference type="Gene3D" id="3.40.50.1820">
    <property type="entry name" value="alpha/beta hydrolase"/>
    <property type="match status" value="1"/>
</dbReference>
<gene>
    <name evidence="1" type="ORF">CLOSTHATH_07357</name>
</gene>
<dbReference type="Proteomes" id="UP000004968">
    <property type="component" value="Unassembled WGS sequence"/>
</dbReference>